<dbReference type="GO" id="GO:0015379">
    <property type="term" value="F:potassium:chloride symporter activity"/>
    <property type="evidence" value="ECO:0007669"/>
    <property type="project" value="TreeGrafter"/>
</dbReference>
<dbReference type="GO" id="GO:0016020">
    <property type="term" value="C:membrane"/>
    <property type="evidence" value="ECO:0007669"/>
    <property type="project" value="UniProtKB-SubCell"/>
</dbReference>
<name>A0A8K0JZT6_LADFU</name>
<proteinExistence type="inferred from homology"/>
<dbReference type="OrthoDB" id="2020542at2759"/>
<feature type="transmembrane region" description="Helical" evidence="9">
    <location>
        <begin position="438"/>
        <end position="456"/>
    </location>
</feature>
<feature type="region of interest" description="Disordered" evidence="8">
    <location>
        <begin position="688"/>
        <end position="717"/>
    </location>
</feature>
<keyword evidence="5 9" id="KW-0812">Transmembrane</keyword>
<gene>
    <name evidence="12" type="ORF">J437_LFUL000053</name>
</gene>
<feature type="transmembrane region" description="Helical" evidence="9">
    <location>
        <begin position="405"/>
        <end position="426"/>
    </location>
</feature>
<evidence type="ECO:0000256" key="6">
    <source>
        <dbReference type="ARBA" id="ARBA00022989"/>
    </source>
</evidence>
<feature type="transmembrane region" description="Helical" evidence="9">
    <location>
        <begin position="70"/>
        <end position="91"/>
    </location>
</feature>
<reference evidence="12" key="2">
    <citation type="submission" date="2017-10" db="EMBL/GenBank/DDBJ databases">
        <title>Ladona fulva Genome sequencing and assembly.</title>
        <authorList>
            <person name="Murali S."/>
            <person name="Richards S."/>
            <person name="Bandaranaike D."/>
            <person name="Bellair M."/>
            <person name="Blankenburg K."/>
            <person name="Chao H."/>
            <person name="Dinh H."/>
            <person name="Doddapaneni H."/>
            <person name="Dugan-Rocha S."/>
            <person name="Elkadiri S."/>
            <person name="Gnanaolivu R."/>
            <person name="Hernandez B."/>
            <person name="Skinner E."/>
            <person name="Javaid M."/>
            <person name="Lee S."/>
            <person name="Li M."/>
            <person name="Ming W."/>
            <person name="Munidasa M."/>
            <person name="Muniz J."/>
            <person name="Nguyen L."/>
            <person name="Hughes D."/>
            <person name="Osuji N."/>
            <person name="Pu L.-L."/>
            <person name="Puazo M."/>
            <person name="Qu C."/>
            <person name="Quiroz J."/>
            <person name="Raj R."/>
            <person name="Weissenberger G."/>
            <person name="Xin Y."/>
            <person name="Zou X."/>
            <person name="Han Y."/>
            <person name="Worley K."/>
            <person name="Muzny D."/>
            <person name="Gibbs R."/>
        </authorList>
    </citation>
    <scope>NUCLEOTIDE SEQUENCE</scope>
    <source>
        <strain evidence="12">Sampled in the wild</strain>
    </source>
</reference>
<evidence type="ECO:0000313" key="13">
    <source>
        <dbReference type="Proteomes" id="UP000792457"/>
    </source>
</evidence>
<dbReference type="EMBL" id="KZ308222">
    <property type="protein sequence ID" value="KAG8225074.1"/>
    <property type="molecule type" value="Genomic_DNA"/>
</dbReference>
<dbReference type="GO" id="GO:0006884">
    <property type="term" value="P:cell volume homeostasis"/>
    <property type="evidence" value="ECO:0007669"/>
    <property type="project" value="TreeGrafter"/>
</dbReference>
<dbReference type="InterPro" id="IPR018491">
    <property type="entry name" value="SLC12_C"/>
</dbReference>
<dbReference type="Pfam" id="PF00324">
    <property type="entry name" value="AA_permease"/>
    <property type="match status" value="1"/>
</dbReference>
<keyword evidence="7 9" id="KW-0472">Membrane</keyword>
<feature type="transmembrane region" description="Helical" evidence="9">
    <location>
        <begin position="149"/>
        <end position="171"/>
    </location>
</feature>
<keyword evidence="4" id="KW-0813">Transport</keyword>
<evidence type="ECO:0000256" key="9">
    <source>
        <dbReference type="SAM" id="Phobius"/>
    </source>
</evidence>
<organism evidence="12 13">
    <name type="scientific">Ladona fulva</name>
    <name type="common">Scarce chaser dragonfly</name>
    <name type="synonym">Libellula fulva</name>
    <dbReference type="NCBI Taxonomy" id="123851"/>
    <lineage>
        <taxon>Eukaryota</taxon>
        <taxon>Metazoa</taxon>
        <taxon>Ecdysozoa</taxon>
        <taxon>Arthropoda</taxon>
        <taxon>Hexapoda</taxon>
        <taxon>Insecta</taxon>
        <taxon>Pterygota</taxon>
        <taxon>Palaeoptera</taxon>
        <taxon>Odonata</taxon>
        <taxon>Epiprocta</taxon>
        <taxon>Anisoptera</taxon>
        <taxon>Libelluloidea</taxon>
        <taxon>Libellulidae</taxon>
        <taxon>Ladona</taxon>
    </lineage>
</organism>
<dbReference type="InterPro" id="IPR004842">
    <property type="entry name" value="SLC12A_fam"/>
</dbReference>
<feature type="transmembrane region" description="Helical" evidence="9">
    <location>
        <begin position="380"/>
        <end position="399"/>
    </location>
</feature>
<dbReference type="Gene3D" id="1.20.1740.10">
    <property type="entry name" value="Amino acid/polyamine transporter I"/>
    <property type="match status" value="1"/>
</dbReference>
<feature type="transmembrane region" description="Helical" evidence="9">
    <location>
        <begin position="291"/>
        <end position="314"/>
    </location>
</feature>
<comment type="similarity">
    <text evidence="2">Belongs to the SLC12A transporter family.</text>
</comment>
<evidence type="ECO:0000259" key="11">
    <source>
        <dbReference type="Pfam" id="PF03522"/>
    </source>
</evidence>
<feature type="transmembrane region" description="Helical" evidence="9">
    <location>
        <begin position="103"/>
        <end position="129"/>
    </location>
</feature>
<keyword evidence="13" id="KW-1185">Reference proteome</keyword>
<dbReference type="Proteomes" id="UP000792457">
    <property type="component" value="Unassembled WGS sequence"/>
</dbReference>
<evidence type="ECO:0000256" key="5">
    <source>
        <dbReference type="ARBA" id="ARBA00022692"/>
    </source>
</evidence>
<dbReference type="AlphaFoldDB" id="A0A8K0JZT6"/>
<evidence type="ECO:0000256" key="3">
    <source>
        <dbReference type="ARBA" id="ARBA00019359"/>
    </source>
</evidence>
<evidence type="ECO:0000256" key="2">
    <source>
        <dbReference type="ARBA" id="ARBA00010593"/>
    </source>
</evidence>
<dbReference type="Pfam" id="PF03522">
    <property type="entry name" value="SLC12"/>
    <property type="match status" value="1"/>
</dbReference>
<feature type="transmembrane region" description="Helical" evidence="9">
    <location>
        <begin position="462"/>
        <end position="480"/>
    </location>
</feature>
<reference evidence="12" key="1">
    <citation type="submission" date="2013-04" db="EMBL/GenBank/DDBJ databases">
        <authorList>
            <person name="Qu J."/>
            <person name="Murali S.C."/>
            <person name="Bandaranaike D."/>
            <person name="Bellair M."/>
            <person name="Blankenburg K."/>
            <person name="Chao H."/>
            <person name="Dinh H."/>
            <person name="Doddapaneni H."/>
            <person name="Downs B."/>
            <person name="Dugan-Rocha S."/>
            <person name="Elkadiri S."/>
            <person name="Gnanaolivu R.D."/>
            <person name="Hernandez B."/>
            <person name="Javaid M."/>
            <person name="Jayaseelan J.C."/>
            <person name="Lee S."/>
            <person name="Li M."/>
            <person name="Ming W."/>
            <person name="Munidasa M."/>
            <person name="Muniz J."/>
            <person name="Nguyen L."/>
            <person name="Ongeri F."/>
            <person name="Osuji N."/>
            <person name="Pu L.-L."/>
            <person name="Puazo M."/>
            <person name="Qu C."/>
            <person name="Quiroz J."/>
            <person name="Raj R."/>
            <person name="Weissenberger G."/>
            <person name="Xin Y."/>
            <person name="Zou X."/>
            <person name="Han Y."/>
            <person name="Richards S."/>
            <person name="Worley K."/>
            <person name="Muzny D."/>
            <person name="Gibbs R."/>
        </authorList>
    </citation>
    <scope>NUCLEOTIDE SEQUENCE</scope>
    <source>
        <strain evidence="12">Sampled in the wild</strain>
    </source>
</reference>
<evidence type="ECO:0000256" key="7">
    <source>
        <dbReference type="ARBA" id="ARBA00023136"/>
    </source>
</evidence>
<dbReference type="GO" id="GO:0055075">
    <property type="term" value="P:potassium ion homeostasis"/>
    <property type="evidence" value="ECO:0007669"/>
    <property type="project" value="TreeGrafter"/>
</dbReference>
<dbReference type="PANTHER" id="PTHR11827">
    <property type="entry name" value="SOLUTE CARRIER FAMILY 12, CATION COTRANSPORTERS"/>
    <property type="match status" value="1"/>
</dbReference>
<dbReference type="FunFam" id="1.20.1740.10:FF:000013">
    <property type="entry name" value="Solute carrier family 12 member"/>
    <property type="match status" value="1"/>
</dbReference>
<feature type="transmembrane region" description="Helical" evidence="9">
    <location>
        <begin position="178"/>
        <end position="198"/>
    </location>
</feature>
<protein>
    <recommendedName>
        <fullName evidence="3">Solute carrier family 12 member 9</fullName>
    </recommendedName>
</protein>
<feature type="domain" description="Amino acid permease/ SLC12A" evidence="10">
    <location>
        <begin position="159"/>
        <end position="522"/>
    </location>
</feature>
<feature type="transmembrane region" description="Helical" evidence="9">
    <location>
        <begin position="326"/>
        <end position="349"/>
    </location>
</feature>
<feature type="domain" description="SLC12A transporter C-terminal" evidence="11">
    <location>
        <begin position="596"/>
        <end position="640"/>
    </location>
</feature>
<dbReference type="GO" id="GO:0055064">
    <property type="term" value="P:chloride ion homeostasis"/>
    <property type="evidence" value="ECO:0007669"/>
    <property type="project" value="TreeGrafter"/>
</dbReference>
<feature type="transmembrane region" description="Helical" evidence="9">
    <location>
        <begin position="250"/>
        <end position="270"/>
    </location>
</feature>
<sequence>MKMLAPELGSTNSGSVTSIPGVTVGNNSNEKAPLIAQRRIFGRLGNWNCFCCPTTFSSRNNSGESNSRTLGTFAGVFSPVALSMFSALLFLRVGFIVGNAGLLVTLLQFAIAYGILLFTVASVCAISTNGAVEGGGAYWYLVEILPDGMWWRFLYCSSLNAAALAVCLVGASMFARTSVATLALVTICLLTTLLSFLIQGSVEVPIPDANHIVQNETVHVSGNYSGLSSATLKENLFPKYGIDYTLAETVTFASTFGVLFSGVTGIMAGANMSGDLRDPSRSIPSGTLSAVVFTLITYTIVSLLSASTCSHFLLANNYAYMTGVSVWPPSVAIGLLTAAFSASLSNLIGASRVLEALAKDNVFGGALVWVVRGTRRGNPVVAVLMSWFLVQLLLFIGSLNRIAQINSVLFLLSYLATNLACLGLELASAPNFRPSFKYFTWHTALIGLIGTLIMMFVINPIFASSSIILCLLLVIVLHLFSPSREANWGSISQALIFHQVRKYLLMLDSRKDHVKFWRPQMLLMVSNPRSCCPLISFVNDLKKGGLYVLGHVMVSPPLVPGEEGSSNVPPLLPPYSSEYPSGDPTIREHPHWLALIDHLKVKAFVELTVARSVREGLHHLIRISGLGAMKPNTIVFGFLDDEPPRDFFQRESFYHTEIFNSTEARVLEEGTSRWADCERGERQHFSLRPHADPEACGPVSPRDWGEEGGSLEKGAGRPDEEEFVNMIWDVLWMRKNVCVCRHFHLLDKCSIAKARNLKRIDVWPVNFFQPDSLDFDTTSLFMLQLACIINMVPGWKSLRLRVLLCEQSIPPKLPTNQAGEEEPGPSMISGEKRLRKLLQMLRIAADIETVEEWGVVEALLPKKPGDMIGEPEWVGWTNEENVAWADEMDKYLGSVNGMIRRASDGTAISFVYLPQPPPPRPLQVSEDVKSPPNILHTRYLAALRIMTEGLPPTVLVHGVNLVTSTTL</sequence>
<evidence type="ECO:0000256" key="8">
    <source>
        <dbReference type="SAM" id="MobiDB-lite"/>
    </source>
</evidence>
<dbReference type="InterPro" id="IPR004841">
    <property type="entry name" value="AA-permease/SLC12A_dom"/>
</dbReference>
<comment type="subcellular location">
    <subcellularLocation>
        <location evidence="1">Membrane</location>
        <topology evidence="1">Multi-pass membrane protein</topology>
    </subcellularLocation>
</comment>
<evidence type="ECO:0000256" key="1">
    <source>
        <dbReference type="ARBA" id="ARBA00004141"/>
    </source>
</evidence>
<keyword evidence="6 9" id="KW-1133">Transmembrane helix</keyword>
<evidence type="ECO:0000256" key="4">
    <source>
        <dbReference type="ARBA" id="ARBA00022448"/>
    </source>
</evidence>
<accession>A0A8K0JZT6</accession>
<dbReference type="PANTHER" id="PTHR11827:SF72">
    <property type="entry name" value="GH08340P"/>
    <property type="match status" value="1"/>
</dbReference>
<evidence type="ECO:0000259" key="10">
    <source>
        <dbReference type="Pfam" id="PF00324"/>
    </source>
</evidence>
<evidence type="ECO:0000313" key="12">
    <source>
        <dbReference type="EMBL" id="KAG8225074.1"/>
    </source>
</evidence>
<comment type="caution">
    <text evidence="12">The sequence shown here is derived from an EMBL/GenBank/DDBJ whole genome shotgun (WGS) entry which is preliminary data.</text>
</comment>